<accession>A0ABX9RT70</accession>
<comment type="caution">
    <text evidence="1">The sequence shown here is derived from an EMBL/GenBank/DDBJ whole genome shotgun (WGS) entry which is preliminary data.</text>
</comment>
<dbReference type="Proteomes" id="UP000267341">
    <property type="component" value="Unassembled WGS sequence"/>
</dbReference>
<keyword evidence="2" id="KW-1185">Reference proteome</keyword>
<proteinExistence type="predicted"/>
<sequence length="73" mass="8579">MIEAYFYYEPSTNSHVLRQGESRQEFTPEQWVVICMAANNSLANSVCDLQHLLKFKNQRIEELSNELTRIKSK</sequence>
<protein>
    <submittedName>
        <fullName evidence="1">Uncharacterized protein</fullName>
    </submittedName>
</protein>
<organism evidence="1 2">
    <name type="scientific">Yokenella regensburgei</name>
    <dbReference type="NCBI Taxonomy" id="158877"/>
    <lineage>
        <taxon>Bacteria</taxon>
        <taxon>Pseudomonadati</taxon>
        <taxon>Pseudomonadota</taxon>
        <taxon>Gammaproteobacteria</taxon>
        <taxon>Enterobacterales</taxon>
        <taxon>Enterobacteriaceae</taxon>
        <taxon>Yokenella</taxon>
    </lineage>
</organism>
<reference evidence="1 2" key="1">
    <citation type="submission" date="2018-10" db="EMBL/GenBank/DDBJ databases">
        <title>Genomic Encyclopedia of Type Strains, Phase IV (KMG-IV): sequencing the most valuable type-strain genomes for metagenomic binning, comparative biology and taxonomic classification.</title>
        <authorList>
            <person name="Goeker M."/>
        </authorList>
    </citation>
    <scope>NUCLEOTIDE SEQUENCE [LARGE SCALE GENOMIC DNA]</scope>
    <source>
        <strain evidence="1 2">DSM 5079</strain>
    </source>
</reference>
<dbReference type="EMBL" id="RBIZ01000007">
    <property type="protein sequence ID" value="RKR53200.1"/>
    <property type="molecule type" value="Genomic_DNA"/>
</dbReference>
<evidence type="ECO:0000313" key="1">
    <source>
        <dbReference type="EMBL" id="RKR53200.1"/>
    </source>
</evidence>
<evidence type="ECO:0000313" key="2">
    <source>
        <dbReference type="Proteomes" id="UP000267341"/>
    </source>
</evidence>
<gene>
    <name evidence="1" type="ORF">C7387_4341</name>
</gene>
<name>A0ABX9RT70_9ENTR</name>